<dbReference type="AlphaFoldDB" id="A0AAW4NN99"/>
<reference evidence="3" key="1">
    <citation type="submission" date="2021-07" db="EMBL/GenBank/DDBJ databases">
        <title>Genomic diversity and antimicrobial resistance of Prevotella spp. isolated from chronic lung disease airways.</title>
        <authorList>
            <person name="Webb K.A."/>
            <person name="Olagoke O.S."/>
            <person name="Baird T."/>
            <person name="Neill J."/>
            <person name="Pham A."/>
            <person name="Wells T.J."/>
            <person name="Ramsay K.A."/>
            <person name="Bell S.C."/>
            <person name="Sarovich D.S."/>
            <person name="Price E.P."/>
        </authorList>
    </citation>
    <scope>NUCLEOTIDE SEQUENCE</scope>
    <source>
        <strain evidence="3">SCHI0047.S.3</strain>
    </source>
</reference>
<name>A0AAW4NN99_9BACT</name>
<dbReference type="Pfam" id="PF00581">
    <property type="entry name" value="Rhodanese"/>
    <property type="match status" value="1"/>
</dbReference>
<dbReference type="Proteomes" id="UP001196873">
    <property type="component" value="Unassembled WGS sequence"/>
</dbReference>
<dbReference type="Gene3D" id="3.40.250.10">
    <property type="entry name" value="Rhodanese-like domain"/>
    <property type="match status" value="1"/>
</dbReference>
<dbReference type="SMART" id="SM00450">
    <property type="entry name" value="RHOD"/>
    <property type="match status" value="1"/>
</dbReference>
<dbReference type="PROSITE" id="PS51257">
    <property type="entry name" value="PROKAR_LIPOPROTEIN"/>
    <property type="match status" value="1"/>
</dbReference>
<evidence type="ECO:0000259" key="2">
    <source>
        <dbReference type="PROSITE" id="PS50206"/>
    </source>
</evidence>
<feature type="domain" description="Rhodanese" evidence="2">
    <location>
        <begin position="38"/>
        <end position="125"/>
    </location>
</feature>
<evidence type="ECO:0000313" key="3">
    <source>
        <dbReference type="EMBL" id="MBW4866215.1"/>
    </source>
</evidence>
<dbReference type="CDD" id="cd00158">
    <property type="entry name" value="RHOD"/>
    <property type="match status" value="1"/>
</dbReference>
<feature type="chain" id="PRO_5043755834" evidence="1">
    <location>
        <begin position="21"/>
        <end position="125"/>
    </location>
</feature>
<dbReference type="GeneID" id="78496851"/>
<dbReference type="RefSeq" id="WP_007134132.1">
    <property type="nucleotide sequence ID" value="NZ_CABKPN010000001.1"/>
</dbReference>
<accession>A0AAW4NN99</accession>
<dbReference type="InterPro" id="IPR050229">
    <property type="entry name" value="GlpE_sulfurtransferase"/>
</dbReference>
<comment type="caution">
    <text evidence="3">The sequence shown here is derived from an EMBL/GenBank/DDBJ whole genome shotgun (WGS) entry which is preliminary data.</text>
</comment>
<keyword evidence="1" id="KW-0732">Signal</keyword>
<dbReference type="PANTHER" id="PTHR43031">
    <property type="entry name" value="FAD-DEPENDENT OXIDOREDUCTASE"/>
    <property type="match status" value="1"/>
</dbReference>
<protein>
    <submittedName>
        <fullName evidence="3">Rhodanese-like domain-containing protein</fullName>
    </submittedName>
</protein>
<dbReference type="PROSITE" id="PS50206">
    <property type="entry name" value="RHODANESE_3"/>
    <property type="match status" value="1"/>
</dbReference>
<evidence type="ECO:0000313" key="4">
    <source>
        <dbReference type="Proteomes" id="UP001196873"/>
    </source>
</evidence>
<dbReference type="InterPro" id="IPR036873">
    <property type="entry name" value="Rhodanese-like_dom_sf"/>
</dbReference>
<dbReference type="SUPFAM" id="SSF52821">
    <property type="entry name" value="Rhodanese/Cell cycle control phosphatase"/>
    <property type="match status" value="1"/>
</dbReference>
<organism evidence="3 4">
    <name type="scientific">Segatella salivae</name>
    <dbReference type="NCBI Taxonomy" id="228604"/>
    <lineage>
        <taxon>Bacteria</taxon>
        <taxon>Pseudomonadati</taxon>
        <taxon>Bacteroidota</taxon>
        <taxon>Bacteroidia</taxon>
        <taxon>Bacteroidales</taxon>
        <taxon>Prevotellaceae</taxon>
        <taxon>Segatella</taxon>
    </lineage>
</organism>
<dbReference type="PANTHER" id="PTHR43031:SF16">
    <property type="entry name" value="OXIDOREDUCTASE"/>
    <property type="match status" value="1"/>
</dbReference>
<dbReference type="EMBL" id="JAHXRF010000013">
    <property type="protein sequence ID" value="MBW4866215.1"/>
    <property type="molecule type" value="Genomic_DNA"/>
</dbReference>
<feature type="signal peptide" evidence="1">
    <location>
        <begin position="1"/>
        <end position="20"/>
    </location>
</feature>
<proteinExistence type="predicted"/>
<evidence type="ECO:0000256" key="1">
    <source>
        <dbReference type="SAM" id="SignalP"/>
    </source>
</evidence>
<sequence>MNKIKAILCMLLSGVLSACAQQENITSVDAAAFQKAITKDSVQLLDVRTAEEYGERHILYAVNIDVLQPGFKEKAEKVLDPSKLVYVYCRSGKRSMTAATLLAGMGFKVINLKGGILSYPFSSSK</sequence>
<gene>
    <name evidence="3" type="ORF">KZY68_09390</name>
</gene>
<dbReference type="InterPro" id="IPR001763">
    <property type="entry name" value="Rhodanese-like_dom"/>
</dbReference>